<dbReference type="Pfam" id="PF04082">
    <property type="entry name" value="Fungal_trans"/>
    <property type="match status" value="1"/>
</dbReference>
<sequence>MSAQASVADTSSSQHSRESTTEPLQSTLHQQESNAAGSGKKNGAESGSKSVRFLRACDNCRRRKVKCDGGKPSCAHCNRVDAPCHYSIKPKSRRMWKCLENADDLDAAKVESAAGRAGTGVAGPAAAAAAASASASASAGGVGDKAVDDLTARLLARVETMERLLMQRNGVSSPRVQSGLGTLDEFSGSGSGSTAAAAATSAALHTVPGNSNGSNSNFNVNGEGSGHLHYHAHGHGHGQGIGVPTAEAFSRAGSIVPMKRDSDSGGLGDSVTMPRHPAAMLATPVSSSEHAVGSDTHLSSVPGAGGGGLPPLDVIKDLIDTLFAGNSHIVELLHEATFRRQFAAGTLSPLLLYSALASAARYSKHPAVRTDPPYSASAVFLNKAKTLVVDALEEPSLGNAQGLMIMCMMHFSLGNETVTTFYKALALNMCILLGYNRIDSVNGPVQPASNCGHELMATSVMSMDWVDREAARRLWWTIFSVENYSSVCMGLSPSIQAEYCDVNLPATSLEWKQGRPDASSDDDESQQGQVKRSRLTPNPRHQLSAYHAQLSLIFSKVAWLVTRTSSNSDDAVAQFSELNSVLQRWYEVLPKELRLSSVDTVLYGQQDSAEYHDICILHMRFYTTVIQLNHAIPEFTDDPALIEPGQRKCVIAASRISDLLRTSFEISVEFRDMNWYMCVFRAAHIHIYRLLSRDSESIARAKQDLAIHRRHLREGGPLWRICYKLLSRLDDMEQMVMLLPAQIPVADLVRLKNLTRKGKAQLVNMQLDSLIKPSLIQTENGESEDLPLLARVEMASKSQSKQQQQVQQKQKRAVADIVTSTANASDSAGFAALMNSPPSSNLGSAGSAMQHSQYPFASLPQTFGPLDMSRSSFPVSMAPHIKNSIDDERLLANSSAITAMAATDGNGSAGAARTMAPAASSSSGMPVGSDLASINTNIVIDNNMAETLVNYFYMVATNQSQQGDNSQSRQTDRSASVVSLNSPLMMSSSGSNSGSNSGSSSGVLPGLSNASTMVSSSLQSFIAMQSSGNSSSNAGFISRMQSPQVASMPYAATSTLQQQQQQQQTLPPLQNPQQQQQQQQQQQGLFGRLYDAVDLQSMADNARSFV</sequence>
<dbReference type="PANTHER" id="PTHR31313">
    <property type="entry name" value="TY1 ENHANCER ACTIVATOR"/>
    <property type="match status" value="1"/>
</dbReference>
<feature type="compositionally biased region" description="Polar residues" evidence="8">
    <location>
        <begin position="21"/>
        <end position="36"/>
    </location>
</feature>
<dbReference type="Proteomes" id="UP001145021">
    <property type="component" value="Unassembled WGS sequence"/>
</dbReference>
<dbReference type="PANTHER" id="PTHR31313:SF81">
    <property type="entry name" value="TY1 ENHANCER ACTIVATOR"/>
    <property type="match status" value="1"/>
</dbReference>
<feature type="region of interest" description="Disordered" evidence="8">
    <location>
        <begin position="207"/>
        <end position="242"/>
    </location>
</feature>
<evidence type="ECO:0000256" key="8">
    <source>
        <dbReference type="SAM" id="MobiDB-lite"/>
    </source>
</evidence>
<dbReference type="PROSITE" id="PS00463">
    <property type="entry name" value="ZN2_CY6_FUNGAL_1"/>
    <property type="match status" value="1"/>
</dbReference>
<feature type="region of interest" description="Disordered" evidence="8">
    <location>
        <begin position="1"/>
        <end position="47"/>
    </location>
</feature>
<dbReference type="GO" id="GO:0003677">
    <property type="term" value="F:DNA binding"/>
    <property type="evidence" value="ECO:0007669"/>
    <property type="project" value="UniProtKB-KW"/>
</dbReference>
<evidence type="ECO:0000313" key="11">
    <source>
        <dbReference type="Proteomes" id="UP001145021"/>
    </source>
</evidence>
<gene>
    <name evidence="10" type="ORF">LPJ64_005731</name>
</gene>
<feature type="domain" description="Zn(2)-C6 fungal-type" evidence="9">
    <location>
        <begin position="56"/>
        <end position="86"/>
    </location>
</feature>
<accession>A0A9W7XGN0</accession>
<dbReference type="CDD" id="cd12148">
    <property type="entry name" value="fungal_TF_MHR"/>
    <property type="match status" value="1"/>
</dbReference>
<dbReference type="InterPro" id="IPR036864">
    <property type="entry name" value="Zn2-C6_fun-type_DNA-bd_sf"/>
</dbReference>
<evidence type="ECO:0000256" key="4">
    <source>
        <dbReference type="ARBA" id="ARBA00023015"/>
    </source>
</evidence>
<evidence type="ECO:0000313" key="10">
    <source>
        <dbReference type="EMBL" id="KAJ1642419.1"/>
    </source>
</evidence>
<proteinExistence type="predicted"/>
<feature type="region of interest" description="Disordered" evidence="8">
    <location>
        <begin position="1048"/>
        <end position="1082"/>
    </location>
</feature>
<dbReference type="GO" id="GO:0006351">
    <property type="term" value="P:DNA-templated transcription"/>
    <property type="evidence" value="ECO:0007669"/>
    <property type="project" value="InterPro"/>
</dbReference>
<feature type="region of interest" description="Disordered" evidence="8">
    <location>
        <begin position="512"/>
        <end position="537"/>
    </location>
</feature>
<dbReference type="GO" id="GO:0005634">
    <property type="term" value="C:nucleus"/>
    <property type="evidence" value="ECO:0007669"/>
    <property type="project" value="UniProtKB-SubCell"/>
</dbReference>
<evidence type="ECO:0000256" key="2">
    <source>
        <dbReference type="ARBA" id="ARBA00022723"/>
    </source>
</evidence>
<dbReference type="EMBL" id="JANBOH010000404">
    <property type="protein sequence ID" value="KAJ1642419.1"/>
    <property type="molecule type" value="Genomic_DNA"/>
</dbReference>
<evidence type="ECO:0000256" key="6">
    <source>
        <dbReference type="ARBA" id="ARBA00023163"/>
    </source>
</evidence>
<feature type="compositionally biased region" description="Polar residues" evidence="8">
    <location>
        <begin position="1"/>
        <end position="14"/>
    </location>
</feature>
<evidence type="ECO:0000256" key="1">
    <source>
        <dbReference type="ARBA" id="ARBA00004123"/>
    </source>
</evidence>
<evidence type="ECO:0000256" key="5">
    <source>
        <dbReference type="ARBA" id="ARBA00023125"/>
    </source>
</evidence>
<keyword evidence="4" id="KW-0805">Transcription regulation</keyword>
<organism evidence="10 11">
    <name type="scientific">Coemansia asiatica</name>
    <dbReference type="NCBI Taxonomy" id="1052880"/>
    <lineage>
        <taxon>Eukaryota</taxon>
        <taxon>Fungi</taxon>
        <taxon>Fungi incertae sedis</taxon>
        <taxon>Zoopagomycota</taxon>
        <taxon>Kickxellomycotina</taxon>
        <taxon>Kickxellomycetes</taxon>
        <taxon>Kickxellales</taxon>
        <taxon>Kickxellaceae</taxon>
        <taxon>Coemansia</taxon>
    </lineage>
</organism>
<dbReference type="InterPro" id="IPR007219">
    <property type="entry name" value="XnlR_reg_dom"/>
</dbReference>
<keyword evidence="5" id="KW-0238">DNA-binding</keyword>
<keyword evidence="7" id="KW-0539">Nucleus</keyword>
<dbReference type="AlphaFoldDB" id="A0A9W7XGN0"/>
<evidence type="ECO:0000259" key="9">
    <source>
        <dbReference type="PROSITE" id="PS50048"/>
    </source>
</evidence>
<feature type="compositionally biased region" description="Low complexity" evidence="8">
    <location>
        <begin position="207"/>
        <end position="222"/>
    </location>
</feature>
<keyword evidence="2" id="KW-0479">Metal-binding</keyword>
<dbReference type="InterPro" id="IPR051615">
    <property type="entry name" value="Transcr_Regulatory_Elem"/>
</dbReference>
<feature type="compositionally biased region" description="Low complexity" evidence="8">
    <location>
        <begin position="915"/>
        <end position="926"/>
    </location>
</feature>
<evidence type="ECO:0000256" key="3">
    <source>
        <dbReference type="ARBA" id="ARBA00022833"/>
    </source>
</evidence>
<dbReference type="GO" id="GO:0000981">
    <property type="term" value="F:DNA-binding transcription factor activity, RNA polymerase II-specific"/>
    <property type="evidence" value="ECO:0007669"/>
    <property type="project" value="InterPro"/>
</dbReference>
<dbReference type="SMART" id="SM00906">
    <property type="entry name" value="Fungal_trans"/>
    <property type="match status" value="1"/>
</dbReference>
<keyword evidence="11" id="KW-1185">Reference proteome</keyword>
<dbReference type="Gene3D" id="4.10.240.10">
    <property type="entry name" value="Zn(2)-C6 fungal-type DNA-binding domain"/>
    <property type="match status" value="1"/>
</dbReference>
<dbReference type="InterPro" id="IPR001138">
    <property type="entry name" value="Zn2Cys6_DnaBD"/>
</dbReference>
<feature type="compositionally biased region" description="Polar residues" evidence="8">
    <location>
        <begin position="526"/>
        <end position="537"/>
    </location>
</feature>
<reference evidence="10" key="1">
    <citation type="submission" date="2022-07" db="EMBL/GenBank/DDBJ databases">
        <title>Phylogenomic reconstructions and comparative analyses of Kickxellomycotina fungi.</title>
        <authorList>
            <person name="Reynolds N.K."/>
            <person name="Stajich J.E."/>
            <person name="Barry K."/>
            <person name="Grigoriev I.V."/>
            <person name="Crous P."/>
            <person name="Smith M.E."/>
        </authorList>
    </citation>
    <scope>NUCLEOTIDE SEQUENCE</scope>
    <source>
        <strain evidence="10">NBRC 105413</strain>
    </source>
</reference>
<feature type="region of interest" description="Disordered" evidence="8">
    <location>
        <begin position="905"/>
        <end position="926"/>
    </location>
</feature>
<dbReference type="Pfam" id="PF00172">
    <property type="entry name" value="Zn_clus"/>
    <property type="match status" value="1"/>
</dbReference>
<name>A0A9W7XGN0_9FUNG</name>
<keyword evidence="6" id="KW-0804">Transcription</keyword>
<comment type="caution">
    <text evidence="10">The sequence shown here is derived from an EMBL/GenBank/DDBJ whole genome shotgun (WGS) entry which is preliminary data.</text>
</comment>
<protein>
    <recommendedName>
        <fullName evidence="9">Zn(2)-C6 fungal-type domain-containing protein</fullName>
    </recommendedName>
</protein>
<evidence type="ECO:0000256" key="7">
    <source>
        <dbReference type="ARBA" id="ARBA00023242"/>
    </source>
</evidence>
<dbReference type="PROSITE" id="PS50048">
    <property type="entry name" value="ZN2_CY6_FUNGAL_2"/>
    <property type="match status" value="1"/>
</dbReference>
<dbReference type="CDD" id="cd00067">
    <property type="entry name" value="GAL4"/>
    <property type="match status" value="1"/>
</dbReference>
<keyword evidence="3" id="KW-0862">Zinc</keyword>
<dbReference type="SUPFAM" id="SSF57701">
    <property type="entry name" value="Zn2/Cys6 DNA-binding domain"/>
    <property type="match status" value="1"/>
</dbReference>
<feature type="compositionally biased region" description="Low complexity" evidence="8">
    <location>
        <begin position="1056"/>
        <end position="1082"/>
    </location>
</feature>
<comment type="subcellular location">
    <subcellularLocation>
        <location evidence="1">Nucleus</location>
    </subcellularLocation>
</comment>
<dbReference type="SMART" id="SM00066">
    <property type="entry name" value="GAL4"/>
    <property type="match status" value="1"/>
</dbReference>
<dbReference type="GO" id="GO:0008270">
    <property type="term" value="F:zinc ion binding"/>
    <property type="evidence" value="ECO:0007669"/>
    <property type="project" value="InterPro"/>
</dbReference>
<feature type="region of interest" description="Disordered" evidence="8">
    <location>
        <begin position="983"/>
        <end position="1003"/>
    </location>
</feature>